<accession>A0ABP5UA72</accession>
<organism evidence="1 2">
    <name type="scientific">Dactylosporangium salmoneum</name>
    <dbReference type="NCBI Taxonomy" id="53361"/>
    <lineage>
        <taxon>Bacteria</taxon>
        <taxon>Bacillati</taxon>
        <taxon>Actinomycetota</taxon>
        <taxon>Actinomycetes</taxon>
        <taxon>Micromonosporales</taxon>
        <taxon>Micromonosporaceae</taxon>
        <taxon>Dactylosporangium</taxon>
    </lineage>
</organism>
<gene>
    <name evidence="1" type="ORF">GCM10010170_077100</name>
</gene>
<evidence type="ECO:0000313" key="1">
    <source>
        <dbReference type="EMBL" id="GAA2374173.1"/>
    </source>
</evidence>
<dbReference type="Proteomes" id="UP001501444">
    <property type="component" value="Unassembled WGS sequence"/>
</dbReference>
<reference evidence="2" key="1">
    <citation type="journal article" date="2019" name="Int. J. Syst. Evol. Microbiol.">
        <title>The Global Catalogue of Microorganisms (GCM) 10K type strain sequencing project: providing services to taxonomists for standard genome sequencing and annotation.</title>
        <authorList>
            <consortium name="The Broad Institute Genomics Platform"/>
            <consortium name="The Broad Institute Genome Sequencing Center for Infectious Disease"/>
            <person name="Wu L."/>
            <person name="Ma J."/>
        </authorList>
    </citation>
    <scope>NUCLEOTIDE SEQUENCE [LARGE SCALE GENOMIC DNA]</scope>
    <source>
        <strain evidence="2">JCM 3272</strain>
    </source>
</reference>
<evidence type="ECO:0000313" key="2">
    <source>
        <dbReference type="Proteomes" id="UP001501444"/>
    </source>
</evidence>
<dbReference type="EMBL" id="BAAARV010000075">
    <property type="protein sequence ID" value="GAA2374173.1"/>
    <property type="molecule type" value="Genomic_DNA"/>
</dbReference>
<keyword evidence="2" id="KW-1185">Reference proteome</keyword>
<sequence>MTTPGLWRLSVYTLATEAEKDAIAERIRAALCPDPDHDGPCPNPWLLIVTDGESLDEADAADMTEALRD</sequence>
<comment type="caution">
    <text evidence="1">The sequence shown here is derived from an EMBL/GenBank/DDBJ whole genome shotgun (WGS) entry which is preliminary data.</text>
</comment>
<name>A0ABP5UA72_9ACTN</name>
<proteinExistence type="predicted"/>
<protein>
    <submittedName>
        <fullName evidence="1">Uncharacterized protein</fullName>
    </submittedName>
</protein>
<dbReference type="RefSeq" id="WP_344617574.1">
    <property type="nucleotide sequence ID" value="NZ_BAAARV010000075.1"/>
</dbReference>